<dbReference type="PANTHER" id="PTHR43479">
    <property type="entry name" value="ACREF/ENVCD OPERON REPRESSOR-RELATED"/>
    <property type="match status" value="1"/>
</dbReference>
<dbReference type="GeneID" id="93789267"/>
<dbReference type="EMBL" id="LR962863">
    <property type="protein sequence ID" value="CAD7358947.1"/>
    <property type="molecule type" value="Genomic_DNA"/>
</dbReference>
<dbReference type="SUPFAM" id="SSF46689">
    <property type="entry name" value="Homeodomain-like"/>
    <property type="match status" value="1"/>
</dbReference>
<dbReference type="InterPro" id="IPR050624">
    <property type="entry name" value="HTH-type_Tx_Regulator"/>
</dbReference>
<evidence type="ECO:0000256" key="1">
    <source>
        <dbReference type="ARBA" id="ARBA00023125"/>
    </source>
</evidence>
<evidence type="ECO:0000256" key="2">
    <source>
        <dbReference type="PROSITE-ProRule" id="PRU00335"/>
    </source>
</evidence>
<dbReference type="EMBL" id="POVK01000008">
    <property type="protein sequence ID" value="NHA33583.1"/>
    <property type="molecule type" value="Genomic_DNA"/>
</dbReference>
<dbReference type="InterPro" id="IPR009057">
    <property type="entry name" value="Homeodomain-like_sf"/>
</dbReference>
<reference evidence="6" key="2">
    <citation type="submission" date="2018-06" db="EMBL/GenBank/DDBJ databases">
        <authorList>
            <consortium name="Pathogen Informatics"/>
            <person name="Doyle S."/>
        </authorList>
    </citation>
    <scope>NUCLEOTIDE SEQUENCE [LARGE SCALE GENOMIC DNA]</scope>
    <source>
        <strain evidence="6">NCTC12218</strain>
    </source>
</reference>
<dbReference type="Proteomes" id="UP000572988">
    <property type="component" value="Unassembled WGS sequence"/>
</dbReference>
<evidence type="ECO:0000313" key="4">
    <source>
        <dbReference type="EMBL" id="CAD7358947.1"/>
    </source>
</evidence>
<dbReference type="RefSeq" id="WP_016426233.1">
    <property type="nucleotide sequence ID" value="NZ_CABKRV010000002.1"/>
</dbReference>
<dbReference type="Gene3D" id="1.10.357.10">
    <property type="entry name" value="Tetracycline Repressor, domain 2"/>
    <property type="match status" value="1"/>
</dbReference>
<evidence type="ECO:0000313" key="8">
    <source>
        <dbReference type="Proteomes" id="UP000572988"/>
    </source>
</evidence>
<evidence type="ECO:0000313" key="7">
    <source>
        <dbReference type="Proteomes" id="UP000264146"/>
    </source>
</evidence>
<organism evidence="6">
    <name type="scientific">Staphylococcus schleiferi</name>
    <dbReference type="NCBI Taxonomy" id="1295"/>
    <lineage>
        <taxon>Bacteria</taxon>
        <taxon>Bacillati</taxon>
        <taxon>Bacillota</taxon>
        <taxon>Bacilli</taxon>
        <taxon>Bacillales</taxon>
        <taxon>Staphylococcaceae</taxon>
        <taxon>Staphylococcus</taxon>
    </lineage>
</organism>
<dbReference type="AlphaFoldDB" id="A0A7Z7VWJ1"/>
<evidence type="ECO:0000313" key="6">
    <source>
        <dbReference type="EMBL" id="SUM87198.1"/>
    </source>
</evidence>
<keyword evidence="8" id="KW-1185">Reference proteome</keyword>
<sequence length="180" mass="22069">MNEKDIRVQKTNLRLSQIFLELLEEQLLTKITINHICHKANVHRTTFYQHFKDKYELLWYVCRGVMKPYFNLQFEERLYYPFSSLEKAFDQQIINILQTQKENPKFYRLILKQFSKYFEGELKSHEMTLPFEPHFPVEVFGYVYTSTIQSMNQWRIDCNIAFDAYYMDKLYQKLISFKHE</sequence>
<feature type="domain" description="HTH tetR-type" evidence="3">
    <location>
        <begin position="9"/>
        <end position="69"/>
    </location>
</feature>
<feature type="DNA-binding region" description="H-T-H motif" evidence="2">
    <location>
        <begin position="32"/>
        <end position="51"/>
    </location>
</feature>
<gene>
    <name evidence="5" type="ORF">C1O36_03405</name>
    <name evidence="6" type="ORF">NCTC12218_00533</name>
</gene>
<proteinExistence type="predicted"/>
<accession>A0A7Z7VWJ1</accession>
<dbReference type="InterPro" id="IPR001647">
    <property type="entry name" value="HTH_TetR"/>
</dbReference>
<evidence type="ECO:0000313" key="5">
    <source>
        <dbReference type="EMBL" id="NHA33583.1"/>
    </source>
</evidence>
<dbReference type="EMBL" id="UHEF01000001">
    <property type="protein sequence ID" value="SUM87198.1"/>
    <property type="molecule type" value="Genomic_DNA"/>
</dbReference>
<reference evidence="5 8" key="1">
    <citation type="submission" date="2018-01" db="EMBL/GenBank/DDBJ databases">
        <title>Complete genome sequence of Staphylococcus Scheliferi isolated from human.</title>
        <authorList>
            <person name="Abouelkhair M.A."/>
            <person name="Bemis D.A."/>
            <person name="Kania S.A."/>
        </authorList>
    </citation>
    <scope>NUCLEOTIDE SEQUENCE [LARGE SCALE GENOMIC DNA]</scope>
    <source>
        <strain evidence="5 8">ATCC 43808</strain>
    </source>
</reference>
<dbReference type="Proteomes" id="UP000264146">
    <property type="component" value="Chromosome"/>
</dbReference>
<dbReference type="PROSITE" id="PS50977">
    <property type="entry name" value="HTH_TETR_2"/>
    <property type="match status" value="1"/>
</dbReference>
<dbReference type="GO" id="GO:0003677">
    <property type="term" value="F:DNA binding"/>
    <property type="evidence" value="ECO:0007669"/>
    <property type="project" value="UniProtKB-UniRule"/>
</dbReference>
<reference evidence="4 7" key="3">
    <citation type="submission" date="2020-11" db="EMBL/GenBank/DDBJ databases">
        <authorList>
            <consortium name="Pathogen Informatics"/>
        </authorList>
    </citation>
    <scope>NUCLEOTIDE SEQUENCE [LARGE SCALE GENOMIC DNA]</scope>
    <source>
        <strain evidence="4 7">NCTC12218</strain>
    </source>
</reference>
<dbReference type="PANTHER" id="PTHR43479:SF7">
    <property type="entry name" value="TETR-FAMILY TRANSCRIPTIONAL REGULATOR"/>
    <property type="match status" value="1"/>
</dbReference>
<keyword evidence="1 2" id="KW-0238">DNA-binding</keyword>
<protein>
    <submittedName>
        <fullName evidence="6">TetR family regulatory protein</fullName>
    </submittedName>
    <submittedName>
        <fullName evidence="5">TetR/AcrR family transcriptional regulator</fullName>
    </submittedName>
</protein>
<name>A0A7Z7VWJ1_STASC</name>
<evidence type="ECO:0000259" key="3">
    <source>
        <dbReference type="PROSITE" id="PS50977"/>
    </source>
</evidence>